<reference evidence="1 2" key="1">
    <citation type="submission" date="2019-03" db="EMBL/GenBank/DDBJ databases">
        <title>Single cell metagenomics reveals metabolic interactions within the superorganism composed of flagellate Streblomastix strix and complex community of Bacteroidetes bacteria on its surface.</title>
        <authorList>
            <person name="Treitli S.C."/>
            <person name="Kolisko M."/>
            <person name="Husnik F."/>
            <person name="Keeling P."/>
            <person name="Hampl V."/>
        </authorList>
    </citation>
    <scope>NUCLEOTIDE SEQUENCE [LARGE SCALE GENOMIC DNA]</scope>
    <source>
        <strain evidence="1">ST1C</strain>
    </source>
</reference>
<sequence length="74" mass="8505">MQPQLQYPFKELEQLLNIIQEPVVELLSMEPGILAIAQECSTFQTNIDVGFDVDLCDFKSKEAKSHSDQRNYQT</sequence>
<name>A0A5J4WGP6_9EUKA</name>
<proteinExistence type="predicted"/>
<organism evidence="1 2">
    <name type="scientific">Streblomastix strix</name>
    <dbReference type="NCBI Taxonomy" id="222440"/>
    <lineage>
        <taxon>Eukaryota</taxon>
        <taxon>Metamonada</taxon>
        <taxon>Preaxostyla</taxon>
        <taxon>Oxymonadida</taxon>
        <taxon>Streblomastigidae</taxon>
        <taxon>Streblomastix</taxon>
    </lineage>
</organism>
<gene>
    <name evidence="1" type="ORF">EZS28_010646</name>
</gene>
<dbReference type="AlphaFoldDB" id="A0A5J4WGP6"/>
<protein>
    <submittedName>
        <fullName evidence="1">Uncharacterized protein</fullName>
    </submittedName>
</protein>
<dbReference type="EMBL" id="SNRW01002127">
    <property type="protein sequence ID" value="KAA6393826.1"/>
    <property type="molecule type" value="Genomic_DNA"/>
</dbReference>
<evidence type="ECO:0000313" key="2">
    <source>
        <dbReference type="Proteomes" id="UP000324800"/>
    </source>
</evidence>
<accession>A0A5J4WGP6</accession>
<dbReference type="Proteomes" id="UP000324800">
    <property type="component" value="Unassembled WGS sequence"/>
</dbReference>
<comment type="caution">
    <text evidence="1">The sequence shown here is derived from an EMBL/GenBank/DDBJ whole genome shotgun (WGS) entry which is preliminary data.</text>
</comment>
<evidence type="ECO:0000313" key="1">
    <source>
        <dbReference type="EMBL" id="KAA6393826.1"/>
    </source>
</evidence>